<dbReference type="AlphaFoldDB" id="I1E1D7"/>
<proteinExistence type="predicted"/>
<sequence length="145" mass="16359">MSASELVLAPSRRAKMVLMLTALWPPLLFWLVPMPWWGLLVAMPLLFSGYWLGVKQYQQLCLSQALLLHNDGTVHWFTVPASPAAVSGILCGGLVSQWAIKLYWRRDNSKAISQRWVFADQCPPAQFRALARAVNQANWQRQPAA</sequence>
<comment type="caution">
    <text evidence="1">The sequence shown here is derived from an EMBL/GenBank/DDBJ whole genome shotgun (WGS) entry which is preliminary data.</text>
</comment>
<dbReference type="EMBL" id="BAFK01000021">
    <property type="protein sequence ID" value="GAB60115.1"/>
    <property type="molecule type" value="Genomic_DNA"/>
</dbReference>
<gene>
    <name evidence="1" type="ORF">RNAN_3129</name>
</gene>
<evidence type="ECO:0000313" key="1">
    <source>
        <dbReference type="EMBL" id="GAB60115.1"/>
    </source>
</evidence>
<organism evidence="1 2">
    <name type="scientific">Rheinheimera nanhaiensis E407-8</name>
    <dbReference type="NCBI Taxonomy" id="562729"/>
    <lineage>
        <taxon>Bacteria</taxon>
        <taxon>Pseudomonadati</taxon>
        <taxon>Pseudomonadota</taxon>
        <taxon>Gammaproteobacteria</taxon>
        <taxon>Chromatiales</taxon>
        <taxon>Chromatiaceae</taxon>
        <taxon>Rheinheimera</taxon>
    </lineage>
</organism>
<dbReference type="STRING" id="562729.RNAN_3129"/>
<dbReference type="RefSeq" id="WP_008223370.1">
    <property type="nucleotide sequence ID" value="NZ_BAFK01000021.1"/>
</dbReference>
<dbReference type="Proteomes" id="UP000004374">
    <property type="component" value="Unassembled WGS sequence"/>
</dbReference>
<dbReference type="OrthoDB" id="5768553at2"/>
<name>I1E1D7_9GAMM</name>
<evidence type="ECO:0008006" key="3">
    <source>
        <dbReference type="Google" id="ProtNLM"/>
    </source>
</evidence>
<dbReference type="Pfam" id="PF07254">
    <property type="entry name" value="Cpta_toxin"/>
    <property type="match status" value="1"/>
</dbReference>
<accession>I1E1D7</accession>
<reference evidence="1 2" key="1">
    <citation type="journal article" date="2012" name="J. Bacteriol.">
        <title>Genome Sequence of the Protease-Producing Bacterium Rheinheimera nanhaiensis E407-8T, Isolated from Deep-Sea Sediment of the South China Sea.</title>
        <authorList>
            <person name="Zhang X.-Y."/>
            <person name="Zhang Y.-J."/>
            <person name="Qin Q.-L."/>
            <person name="Xie B.-B."/>
            <person name="Chen X.-L."/>
            <person name="Zhou B.-C."/>
            <person name="Zhang Y.-Z."/>
        </authorList>
    </citation>
    <scope>NUCLEOTIDE SEQUENCE [LARGE SCALE GENOMIC DNA]</scope>
    <source>
        <strain evidence="1 2">E407-8</strain>
    </source>
</reference>
<evidence type="ECO:0000313" key="2">
    <source>
        <dbReference type="Proteomes" id="UP000004374"/>
    </source>
</evidence>
<dbReference type="InterPro" id="IPR009883">
    <property type="entry name" value="YgfX"/>
</dbReference>
<keyword evidence="2" id="KW-1185">Reference proteome</keyword>
<protein>
    <recommendedName>
        <fullName evidence="3">Toxin CptA</fullName>
    </recommendedName>
</protein>